<evidence type="ECO:0000256" key="1">
    <source>
        <dbReference type="SAM" id="MobiDB-lite"/>
    </source>
</evidence>
<gene>
    <name evidence="5" type="ORF">C1SCF055_LOCUS5979</name>
</gene>
<dbReference type="OrthoDB" id="423491at2759"/>
<dbReference type="InterPro" id="IPR001584">
    <property type="entry name" value="Integrase_cat-core"/>
</dbReference>
<feature type="compositionally biased region" description="Acidic residues" evidence="1">
    <location>
        <begin position="1685"/>
        <end position="1702"/>
    </location>
</feature>
<feature type="compositionally biased region" description="Basic and acidic residues" evidence="1">
    <location>
        <begin position="779"/>
        <end position="794"/>
    </location>
</feature>
<dbReference type="Gene3D" id="3.30.420.10">
    <property type="entry name" value="Ribonuclease H-like superfamily/Ribonuclease H"/>
    <property type="match status" value="1"/>
</dbReference>
<dbReference type="Proteomes" id="UP001152797">
    <property type="component" value="Unassembled WGS sequence"/>
</dbReference>
<dbReference type="EMBL" id="CAMXCT020000371">
    <property type="protein sequence ID" value="CAL1131255.1"/>
    <property type="molecule type" value="Genomic_DNA"/>
</dbReference>
<dbReference type="CDD" id="cd09272">
    <property type="entry name" value="RNase_HI_RT_Ty1"/>
    <property type="match status" value="1"/>
</dbReference>
<dbReference type="Pfam" id="PF07727">
    <property type="entry name" value="RVT_2"/>
    <property type="match status" value="1"/>
</dbReference>
<feature type="domain" description="Integrase catalytic" evidence="4">
    <location>
        <begin position="482"/>
        <end position="665"/>
    </location>
</feature>
<sequence>MDQVHVGEDVDVYHIRAVPLQDGQLIVLDSGADISLLPYSMADRGQDGGRRFSRTILEDAQRGRLQTFGRRSAQIEVEDRGNGLVVIEDDFVVSNVRCPLVSLGRLLHRGWTMTPTPDAPAGVSLLAPDRQCEIPLQFKRNSLAVFAHIRVVNMVDDVPALPAQVASTSLSCPMTCIEEENDEEDGMGYRPYKLVVQTVVQPHKELTDRIFRRGWTMTEDGNPFIITPESSRYLNPSILFPWSEWPRRSTLIQLPDFSWEVVEHCVPYFTKINYEDEIAECYGKPCMVLTMLHKKEEPLSTLGVLQGEASVEASGADADASDFAFQQEAPVALELQEGLKPEELVQAHPGGILFSDDAGGVEWIFDNKDSLVVNGNVVTINSSLEMLRSCASFMGVSRGGAKKALWDRLNQAVQRHEHEMMLSAANQLYREEQVHKGLVPQSTPRVPTAEERSLHELTHLPYRSWCDHCVACKARSGPQRILDPAPEGRRSVPCIQADYAFGKIEADKPTLTVLVAVDTWTKMVMSYPVESKGSDLRGQAEQLVKFSLALNYMDQVEFVGDSEPTMKSLMSSVKLMRQQLGLATTVTHAKPNEKGRTAQVERAIQTVRRQASTLVNMAEVRCELRLPSDHPVHLWSYLYSTWTLNRFHCPAATQISPFELVNGRRYAGKVACFGEAVMVLHRRGLNVKQGPQWVPGIWLGKTEQEDLHVVATCDGIIKGKAIRRTSTPWRPLWLFLVKHKPYQSTRRRIPKALKFGGTVTPRPVTHSQPEGQDEEAIDYDARDVRDYAKQHPHDTDDEGDGLLEEQEQDRKREADGETFSPRKAGKFQDGGSEDRGGHATSAASGLADSMVLDDTSVQEPQSKAPRLSPETSPSNKGLFPPSFAGNVLQVDEVVGEVDDDGWEEAILEFLTGDEEFQDDVGNFLEPQDDDGEHPPILSESELEVVDQAAGFEEISRLLDMKVLREPTPEERERGTLLTTRSVYDWRKRGGWKRRCRYVAREFKGYSKNTAETFAPTAGIGSRLILLLHVYLGWCLSFVDIKDAFLLVDQQECVLVAKPSWWKPEEGQDDHERVWILEKCLPGQRNAAARFFTFLSKHLEELDMENTPLLPSLFRHRTRQVALCSHVDDLVLCGEQGDLLWLISKVKERMTISGGDVIPAPDQDPQEAVRFLKKRHFFTSEGVIVAPHERYVDDLIKMFQVEGYKPKPTPDLSHWSGDDGELEPGEAHLFRSAMGTLLYLSADRWDIQHSVRHLAQWMAKPTRFAKAGVRHLVLYLSGTKTYGMLLPYKVIGGKLDSVYGRESNPMTSELVEVFTDSDWAGDQSSCSSRRRHSVSSAMIFLNGRPVTSWSRSQKSIALSSCESEYLAAVGGGAEGIHIGRLWTFLVRKETEVDVVTDSSSCRAFAQRQGVGRLKHIETKYLWLQQCVKLGMLTMTGVATLLNVADIGTKKLSRIRRSFLMFLMGMVVYDEAAKAYVPVGESEFNEEMRKKALSKNMKIVRQVVLNTLSDGAEGLQSQISKPMVKLMTLLAMQPMVDGVNTEMIELKTLEMKYVYIDFFLDNKVFVVFYTLVFVFIGIGIGYLIHKVVYVEKIVHMAQWSMRMWRRLHRRREVALVDDWDPLNHELVQFRVLADARDADSGEEFFRETETGLARFVRPHFEARRRLNVEELDPLEASMLLDPQLGPEDADENAEEENKTEDEPVDAQVQTDFSPMVEHRGPEPHVLHETVELPGSPPGTPDDLPNLPRVGLDWQNLDVAEEHFPRLQRERAQRVREELQSKDAAVDVPPSLPLEGELGVRWMPRVGFDLFGNDDGEGLQERLGICDATFCPHDPGPSEAQEAEMVEDPDEGSGLNQNVDEAGPASKLRTFAKHVRALCDRDHFEMQDLTWMKSLACWLDIFEGWSLSGQVGNYVLSKLSEKVEERNPWAHAGWTEWARALTGDGVKLLESRLPCDKNIPDKYFLGGVLFVLCSRARWGDLSCMQAVEFDIIEVSSSPFGCYSWDLFSKPLRELCGLLLNIKEGKFVPDGTRCGSVGPNLSLRFDQPSCAVERGGPTMGIKSEEVQSFNDRHNHDAPETIQGRGRCIFARIQRECTPMAKSLTTILQQEVPSRILALDLPPESLRARVKKLRRIFDTAQARRSGSPATYAAAPSSKSALGGTSAQAICKAFSAWQRSST</sequence>
<reference evidence="5" key="1">
    <citation type="submission" date="2022-10" db="EMBL/GenBank/DDBJ databases">
        <authorList>
            <person name="Chen Y."/>
            <person name="Dougan E. K."/>
            <person name="Chan C."/>
            <person name="Rhodes N."/>
            <person name="Thang M."/>
        </authorList>
    </citation>
    <scope>NUCLEOTIDE SEQUENCE</scope>
</reference>
<feature type="region of interest" description="Disordered" evidence="1">
    <location>
        <begin position="753"/>
        <end position="843"/>
    </location>
</feature>
<dbReference type="PANTHER" id="PTHR11439:SF515">
    <property type="entry name" value="GAG-POL POLYPROTEIN"/>
    <property type="match status" value="1"/>
</dbReference>
<protein>
    <submittedName>
        <fullName evidence="7">Retrovirus-related Pol polyprotein from transposon RE1 (Retro element 1) (AtRE1)</fullName>
    </submittedName>
</protein>
<dbReference type="InterPro" id="IPR013103">
    <property type="entry name" value="RVT_2"/>
</dbReference>
<feature type="domain" description="Peptidase A2" evidence="3">
    <location>
        <begin position="24"/>
        <end position="107"/>
    </location>
</feature>
<evidence type="ECO:0000259" key="4">
    <source>
        <dbReference type="PROSITE" id="PS50994"/>
    </source>
</evidence>
<dbReference type="PANTHER" id="PTHR11439">
    <property type="entry name" value="GAG-POL-RELATED RETROTRANSPOSON"/>
    <property type="match status" value="1"/>
</dbReference>
<feature type="compositionally biased region" description="Acidic residues" evidence="1">
    <location>
        <begin position="795"/>
        <end position="807"/>
    </location>
</feature>
<dbReference type="GO" id="GO:0015074">
    <property type="term" value="P:DNA integration"/>
    <property type="evidence" value="ECO:0007669"/>
    <property type="project" value="InterPro"/>
</dbReference>
<dbReference type="PROSITE" id="PS50175">
    <property type="entry name" value="ASP_PROT_RETROV"/>
    <property type="match status" value="1"/>
</dbReference>
<keyword evidence="2" id="KW-0472">Membrane</keyword>
<dbReference type="GO" id="GO:0003676">
    <property type="term" value="F:nucleic acid binding"/>
    <property type="evidence" value="ECO:0007669"/>
    <property type="project" value="InterPro"/>
</dbReference>
<dbReference type="EMBL" id="CAMXCT010000371">
    <property type="protein sequence ID" value="CAI3977880.1"/>
    <property type="molecule type" value="Genomic_DNA"/>
</dbReference>
<feature type="region of interest" description="Disordered" evidence="1">
    <location>
        <begin position="1675"/>
        <end position="1703"/>
    </location>
</feature>
<dbReference type="PROSITE" id="PS50994">
    <property type="entry name" value="INTEGRASE"/>
    <property type="match status" value="1"/>
</dbReference>
<reference evidence="6" key="2">
    <citation type="submission" date="2024-04" db="EMBL/GenBank/DDBJ databases">
        <authorList>
            <person name="Chen Y."/>
            <person name="Shah S."/>
            <person name="Dougan E. K."/>
            <person name="Thang M."/>
            <person name="Chan C."/>
        </authorList>
    </citation>
    <scope>NUCLEOTIDE SEQUENCE [LARGE SCALE GENOMIC DNA]</scope>
</reference>
<evidence type="ECO:0000313" key="6">
    <source>
        <dbReference type="EMBL" id="CAL1131255.1"/>
    </source>
</evidence>
<evidence type="ECO:0000313" key="5">
    <source>
        <dbReference type="EMBL" id="CAI3977880.1"/>
    </source>
</evidence>
<dbReference type="GO" id="GO:0006508">
    <property type="term" value="P:proteolysis"/>
    <property type="evidence" value="ECO:0007669"/>
    <property type="project" value="InterPro"/>
</dbReference>
<feature type="region of interest" description="Disordered" evidence="1">
    <location>
        <begin position="855"/>
        <end position="880"/>
    </location>
</feature>
<evidence type="ECO:0000313" key="8">
    <source>
        <dbReference type="Proteomes" id="UP001152797"/>
    </source>
</evidence>
<dbReference type="EMBL" id="CAMXCT030000371">
    <property type="protein sequence ID" value="CAL4765192.1"/>
    <property type="molecule type" value="Genomic_DNA"/>
</dbReference>
<evidence type="ECO:0000256" key="2">
    <source>
        <dbReference type="SAM" id="Phobius"/>
    </source>
</evidence>
<organism evidence="5">
    <name type="scientific">Cladocopium goreaui</name>
    <dbReference type="NCBI Taxonomy" id="2562237"/>
    <lineage>
        <taxon>Eukaryota</taxon>
        <taxon>Sar</taxon>
        <taxon>Alveolata</taxon>
        <taxon>Dinophyceae</taxon>
        <taxon>Suessiales</taxon>
        <taxon>Symbiodiniaceae</taxon>
        <taxon>Cladocopium</taxon>
    </lineage>
</organism>
<dbReference type="InterPro" id="IPR036397">
    <property type="entry name" value="RNaseH_sf"/>
</dbReference>
<keyword evidence="2" id="KW-1133">Transmembrane helix</keyword>
<comment type="caution">
    <text evidence="5">The sequence shown here is derived from an EMBL/GenBank/DDBJ whole genome shotgun (WGS) entry which is preliminary data.</text>
</comment>
<name>A0A9P1BRF6_9DINO</name>
<evidence type="ECO:0000313" key="7">
    <source>
        <dbReference type="EMBL" id="CAL4765192.1"/>
    </source>
</evidence>
<feature type="transmembrane region" description="Helical" evidence="2">
    <location>
        <begin position="1428"/>
        <end position="1446"/>
    </location>
</feature>
<keyword evidence="2" id="KW-0812">Transmembrane</keyword>
<feature type="transmembrane region" description="Helical" evidence="2">
    <location>
        <begin position="1562"/>
        <end position="1582"/>
    </location>
</feature>
<proteinExistence type="predicted"/>
<accession>A0A9P1BRF6</accession>
<keyword evidence="8" id="KW-1185">Reference proteome</keyword>
<evidence type="ECO:0000259" key="3">
    <source>
        <dbReference type="PROSITE" id="PS50175"/>
    </source>
</evidence>
<dbReference type="GO" id="GO:0004190">
    <property type="term" value="F:aspartic-type endopeptidase activity"/>
    <property type="evidence" value="ECO:0007669"/>
    <property type="project" value="InterPro"/>
</dbReference>
<dbReference type="InterPro" id="IPR001995">
    <property type="entry name" value="Peptidase_A2_cat"/>
</dbReference>